<proteinExistence type="predicted"/>
<dbReference type="Proteomes" id="UP000009881">
    <property type="component" value="Unassembled WGS sequence"/>
</dbReference>
<keyword evidence="2" id="KW-1185">Reference proteome</keyword>
<accession>K9GWS9</accession>
<dbReference type="OrthoDB" id="7366267at2"/>
<sequence>MTKILFTILVVVVVWWMFKTIQRRHQQMTGTPRESVSERAARSAREAVRATMEKRGNGPVVEDLEQCPKCGAYVPKGTECGCGKG</sequence>
<dbReference type="eggNOG" id="ENOG5033BC2">
    <property type="taxonomic scope" value="Bacteria"/>
</dbReference>
<reference evidence="1 2" key="1">
    <citation type="journal article" date="2013" name="Genome Announc.">
        <title>Draft Genome Sequence of an Alphaproteobacterium, Caenispirillum salinarum AK4(T), Isolated from a Solar Saltern.</title>
        <authorList>
            <person name="Khatri I."/>
            <person name="Singh A."/>
            <person name="Korpole S."/>
            <person name="Pinnaka A.K."/>
            <person name="Subramanian S."/>
        </authorList>
    </citation>
    <scope>NUCLEOTIDE SEQUENCE [LARGE SCALE GENOMIC DNA]</scope>
    <source>
        <strain evidence="1 2">AK4</strain>
    </source>
</reference>
<organism evidence="1 2">
    <name type="scientific">Caenispirillum salinarum AK4</name>
    <dbReference type="NCBI Taxonomy" id="1238182"/>
    <lineage>
        <taxon>Bacteria</taxon>
        <taxon>Pseudomonadati</taxon>
        <taxon>Pseudomonadota</taxon>
        <taxon>Alphaproteobacteria</taxon>
        <taxon>Rhodospirillales</taxon>
        <taxon>Novispirillaceae</taxon>
        <taxon>Caenispirillum</taxon>
    </lineage>
</organism>
<protein>
    <submittedName>
        <fullName evidence="1">Uncharacterized protein</fullName>
    </submittedName>
</protein>
<gene>
    <name evidence="1" type="ORF">C882_0506</name>
</gene>
<evidence type="ECO:0000313" key="2">
    <source>
        <dbReference type="Proteomes" id="UP000009881"/>
    </source>
</evidence>
<name>K9GWS9_9PROT</name>
<comment type="caution">
    <text evidence="1">The sequence shown here is derived from an EMBL/GenBank/DDBJ whole genome shotgun (WGS) entry which is preliminary data.</text>
</comment>
<evidence type="ECO:0000313" key="1">
    <source>
        <dbReference type="EMBL" id="EKV29199.1"/>
    </source>
</evidence>
<dbReference type="STRING" id="1238182.C882_0506"/>
<dbReference type="RefSeq" id="WP_009541164.1">
    <property type="nucleotide sequence ID" value="NZ_ANHY01000013.1"/>
</dbReference>
<dbReference type="AlphaFoldDB" id="K9GWS9"/>
<dbReference type="EMBL" id="ANHY01000013">
    <property type="protein sequence ID" value="EKV29199.1"/>
    <property type="molecule type" value="Genomic_DNA"/>
</dbReference>